<accession>A0AA49A8H0</accession>
<evidence type="ECO:0000256" key="2">
    <source>
        <dbReference type="SAM" id="SignalP"/>
    </source>
</evidence>
<feature type="signal peptide" evidence="2">
    <location>
        <begin position="1"/>
        <end position="19"/>
    </location>
</feature>
<feature type="region of interest" description="Disordered" evidence="1">
    <location>
        <begin position="27"/>
        <end position="54"/>
    </location>
</feature>
<dbReference type="Proteomes" id="UP000662888">
    <property type="component" value="Chromosome"/>
</dbReference>
<feature type="chain" id="PRO_5046530588" description="Secreted protein" evidence="2">
    <location>
        <begin position="20"/>
        <end position="108"/>
    </location>
</feature>
<keyword evidence="4" id="KW-1185">Reference proteome</keyword>
<evidence type="ECO:0000313" key="3">
    <source>
        <dbReference type="EMBL" id="QPI50116.1"/>
    </source>
</evidence>
<evidence type="ECO:0000313" key="4">
    <source>
        <dbReference type="Proteomes" id="UP000662888"/>
    </source>
</evidence>
<proteinExistence type="predicted"/>
<reference evidence="3 4" key="1">
    <citation type="submission" date="2020-11" db="EMBL/GenBank/DDBJ databases">
        <authorList>
            <person name="Sun Q."/>
        </authorList>
    </citation>
    <scope>NUCLEOTIDE SEQUENCE [LARGE SCALE GENOMIC DNA]</scope>
    <source>
        <strain evidence="3 4">P8398</strain>
    </source>
</reference>
<evidence type="ECO:0008006" key="5">
    <source>
        <dbReference type="Google" id="ProtNLM"/>
    </source>
</evidence>
<protein>
    <recommendedName>
        <fullName evidence="5">Secreted protein</fullName>
    </recommendedName>
</protein>
<organism evidence="3 4">
    <name type="scientific">Massilia antarctica</name>
    <dbReference type="NCBI Taxonomy" id="2765360"/>
    <lineage>
        <taxon>Bacteria</taxon>
        <taxon>Pseudomonadati</taxon>
        <taxon>Pseudomonadota</taxon>
        <taxon>Betaproteobacteria</taxon>
        <taxon>Burkholderiales</taxon>
        <taxon>Oxalobacteraceae</taxon>
        <taxon>Telluria group</taxon>
        <taxon>Massilia</taxon>
    </lineage>
</organism>
<feature type="compositionally biased region" description="Basic and acidic residues" evidence="1">
    <location>
        <begin position="86"/>
        <end position="98"/>
    </location>
</feature>
<name>A0AA49A8H0_9BURK</name>
<keyword evidence="2" id="KW-0732">Signal</keyword>
<evidence type="ECO:0000256" key="1">
    <source>
        <dbReference type="SAM" id="MobiDB-lite"/>
    </source>
</evidence>
<dbReference type="RefSeq" id="WP_206089688.1">
    <property type="nucleotide sequence ID" value="NZ_CP065053.1"/>
</dbReference>
<dbReference type="EMBL" id="CP065053">
    <property type="protein sequence ID" value="QPI50116.1"/>
    <property type="molecule type" value="Genomic_DNA"/>
</dbReference>
<gene>
    <name evidence="3" type="ORF">IV454_00270</name>
</gene>
<feature type="region of interest" description="Disordered" evidence="1">
    <location>
        <begin position="79"/>
        <end position="108"/>
    </location>
</feature>
<sequence>MPKALCWPAAMPISSAALWMLSQSPPGATVAGGLSLAPPLPPPPQAASTAGASRQASQRVNRCIVFLVFAMLAKLIKGNYKSPGEQGDKRAGRIDEGAAGKSGGKAGR</sequence>